<name>A0ACC6U6H8_9BURK</name>
<dbReference type="EMBL" id="JBFRCH010000019">
    <property type="protein sequence ID" value="MEX3935241.1"/>
    <property type="molecule type" value="Genomic_DNA"/>
</dbReference>
<comment type="caution">
    <text evidence="1">The sequence shown here is derived from an EMBL/GenBank/DDBJ whole genome shotgun (WGS) entry which is preliminary data.</text>
</comment>
<evidence type="ECO:0000313" key="2">
    <source>
        <dbReference type="Proteomes" id="UP001558850"/>
    </source>
</evidence>
<proteinExistence type="predicted"/>
<protein>
    <submittedName>
        <fullName evidence="1">Uncharacterized protein</fullName>
    </submittedName>
</protein>
<accession>A0ACC6U6H8</accession>
<keyword evidence="2" id="KW-1185">Reference proteome</keyword>
<sequence>MISQTKSLALTGLLIGGAVVAAWLIDPDRHHPSDMKTAVAASARDNTYLPLHDATADTDAISLERPLDPRFASILQAARDSLGRHDRASAKVLVDAILMLDRNNPQALALQRELQSSDAAPADNNKSTAVLADAQPDAQASANAKAAKKTPAPHRHRPKTSRANPASAPDDMNPVRGAPPILGETVEPPATAAAEQVSTGAERTSEHIKPAHTGSQGSDGATGEAAHSGDDQ</sequence>
<organism evidence="1 2">
    <name type="scientific">Paraburkholderia phymatum</name>
    <dbReference type="NCBI Taxonomy" id="148447"/>
    <lineage>
        <taxon>Bacteria</taxon>
        <taxon>Pseudomonadati</taxon>
        <taxon>Pseudomonadota</taxon>
        <taxon>Betaproteobacteria</taxon>
        <taxon>Burkholderiales</taxon>
        <taxon>Burkholderiaceae</taxon>
        <taxon>Paraburkholderia</taxon>
    </lineage>
</organism>
<reference evidence="1" key="1">
    <citation type="submission" date="2024-07" db="EMBL/GenBank/DDBJ databases">
        <title>A survey of Mimosa microsymbionts across Brazilian biomes reveals a high diversity of Paraburkholderia nodulating endemic species, but also that Cupriavidus is common as a symbiont of widespread species.</title>
        <authorList>
            <person name="Rouws L."/>
            <person name="Barauna A."/>
            <person name="Beukes C."/>
            <person name="Rouws J.R.C."/>
            <person name="De Faria S.M."/>
            <person name="Gross E."/>
            <person name="Bueno Dos Reis Junior F."/>
            <person name="Simon M.F."/>
            <person name="Maluk M."/>
            <person name="Odee D.W."/>
            <person name="Kenicer G."/>
            <person name="Young J.P.W."/>
            <person name="Reis V.M."/>
            <person name="Zilli J."/>
            <person name="James E.K."/>
        </authorList>
    </citation>
    <scope>NUCLEOTIDE SEQUENCE</scope>
    <source>
        <strain evidence="1">EG181B</strain>
    </source>
</reference>
<dbReference type="Proteomes" id="UP001558850">
    <property type="component" value="Unassembled WGS sequence"/>
</dbReference>
<gene>
    <name evidence="1" type="ORF">AB4Y32_26185</name>
</gene>
<evidence type="ECO:0000313" key="1">
    <source>
        <dbReference type="EMBL" id="MEX3935241.1"/>
    </source>
</evidence>